<dbReference type="EMBL" id="NMUH01003746">
    <property type="protein sequence ID" value="MQM06934.1"/>
    <property type="molecule type" value="Genomic_DNA"/>
</dbReference>
<sequence>MCIKSRVVLQRAFIICS</sequence>
<comment type="caution">
    <text evidence="1">The sequence shown here is derived from an EMBL/GenBank/DDBJ whole genome shotgun (WGS) entry which is preliminary data.</text>
</comment>
<keyword evidence="2" id="KW-1185">Reference proteome</keyword>
<evidence type="ECO:0000313" key="1">
    <source>
        <dbReference type="EMBL" id="MQM06934.1"/>
    </source>
</evidence>
<evidence type="ECO:0000313" key="2">
    <source>
        <dbReference type="Proteomes" id="UP000652761"/>
    </source>
</evidence>
<organism evidence="1 2">
    <name type="scientific">Colocasia esculenta</name>
    <name type="common">Wild taro</name>
    <name type="synonym">Arum esculentum</name>
    <dbReference type="NCBI Taxonomy" id="4460"/>
    <lineage>
        <taxon>Eukaryota</taxon>
        <taxon>Viridiplantae</taxon>
        <taxon>Streptophyta</taxon>
        <taxon>Embryophyta</taxon>
        <taxon>Tracheophyta</taxon>
        <taxon>Spermatophyta</taxon>
        <taxon>Magnoliopsida</taxon>
        <taxon>Liliopsida</taxon>
        <taxon>Araceae</taxon>
        <taxon>Aroideae</taxon>
        <taxon>Colocasieae</taxon>
        <taxon>Colocasia</taxon>
    </lineage>
</organism>
<proteinExistence type="predicted"/>
<accession>A0A843WSG4</accession>
<dbReference type="Proteomes" id="UP000652761">
    <property type="component" value="Unassembled WGS sequence"/>
</dbReference>
<reference evidence="1" key="1">
    <citation type="submission" date="2017-07" db="EMBL/GenBank/DDBJ databases">
        <title>Taro Niue Genome Assembly and Annotation.</title>
        <authorList>
            <person name="Atibalentja N."/>
            <person name="Keating K."/>
            <person name="Fields C.J."/>
        </authorList>
    </citation>
    <scope>NUCLEOTIDE SEQUENCE</scope>
    <source>
        <strain evidence="1">Niue_2</strain>
        <tissue evidence="1">Leaf</tissue>
    </source>
</reference>
<protein>
    <submittedName>
        <fullName evidence="1">Uncharacterized protein</fullName>
    </submittedName>
</protein>
<dbReference type="AlphaFoldDB" id="A0A843WSG4"/>
<name>A0A843WSG4_COLES</name>
<gene>
    <name evidence="1" type="ORF">Taro_039767</name>
</gene>